<feature type="transmembrane region" description="Helical" evidence="4">
    <location>
        <begin position="182"/>
        <end position="204"/>
    </location>
</feature>
<comment type="similarity">
    <text evidence="2">Belongs to the major facilitator superfamily. Monocarboxylate porter (TC 2.A.1.13) family.</text>
</comment>
<dbReference type="Proteomes" id="UP000195602">
    <property type="component" value="Unassembled WGS sequence"/>
</dbReference>
<organism evidence="5 6">
    <name type="scientific">Clavispora lusitaniae</name>
    <name type="common">Candida lusitaniae</name>
    <dbReference type="NCBI Taxonomy" id="36911"/>
    <lineage>
        <taxon>Eukaryota</taxon>
        <taxon>Fungi</taxon>
        <taxon>Dikarya</taxon>
        <taxon>Ascomycota</taxon>
        <taxon>Saccharomycotina</taxon>
        <taxon>Pichiomycetes</taxon>
        <taxon>Metschnikowiaceae</taxon>
        <taxon>Clavispora</taxon>
    </lineage>
</organism>
<feature type="transmembrane region" description="Helical" evidence="4">
    <location>
        <begin position="243"/>
        <end position="263"/>
    </location>
</feature>
<evidence type="ECO:0000256" key="3">
    <source>
        <dbReference type="SAM" id="MobiDB-lite"/>
    </source>
</evidence>
<feature type="transmembrane region" description="Helical" evidence="4">
    <location>
        <begin position="155"/>
        <end position="175"/>
    </location>
</feature>
<evidence type="ECO:0000313" key="6">
    <source>
        <dbReference type="Proteomes" id="UP000195602"/>
    </source>
</evidence>
<evidence type="ECO:0000313" key="5">
    <source>
        <dbReference type="EMBL" id="OVF09879.1"/>
    </source>
</evidence>
<feature type="region of interest" description="Disordered" evidence="3">
    <location>
        <begin position="1"/>
        <end position="101"/>
    </location>
</feature>
<proteinExistence type="inferred from homology"/>
<dbReference type="KEGG" id="clus:A9F13_04g04004"/>
<comment type="caution">
    <text evidence="5">The sequence shown here is derived from an EMBL/GenBank/DDBJ whole genome shotgun (WGS) entry which is preliminary data.</text>
</comment>
<keyword evidence="4" id="KW-0812">Transmembrane</keyword>
<dbReference type="InterPro" id="IPR036259">
    <property type="entry name" value="MFS_trans_sf"/>
</dbReference>
<feature type="compositionally biased region" description="Polar residues" evidence="3">
    <location>
        <begin position="37"/>
        <end position="48"/>
    </location>
</feature>
<dbReference type="InterPro" id="IPR011701">
    <property type="entry name" value="MFS"/>
</dbReference>
<feature type="transmembrane region" description="Helical" evidence="4">
    <location>
        <begin position="114"/>
        <end position="143"/>
    </location>
</feature>
<evidence type="ECO:0000256" key="2">
    <source>
        <dbReference type="ARBA" id="ARBA00006727"/>
    </source>
</evidence>
<dbReference type="GO" id="GO:0022857">
    <property type="term" value="F:transmembrane transporter activity"/>
    <property type="evidence" value="ECO:0007669"/>
    <property type="project" value="InterPro"/>
</dbReference>
<evidence type="ECO:0000256" key="1">
    <source>
        <dbReference type="ARBA" id="ARBA00004141"/>
    </source>
</evidence>
<feature type="compositionally biased region" description="Polar residues" evidence="3">
    <location>
        <begin position="60"/>
        <end position="75"/>
    </location>
</feature>
<feature type="transmembrane region" description="Helical" evidence="4">
    <location>
        <begin position="216"/>
        <end position="234"/>
    </location>
</feature>
<accession>A0AA91Q1Y4</accession>
<reference evidence="5 6" key="1">
    <citation type="submission" date="2017-04" db="EMBL/GenBank/DDBJ databases">
        <title>Draft genome of the yeast Clavispora lusitaniae type strain CBS 6936.</title>
        <authorList>
            <person name="Durrens P."/>
            <person name="Klopp C."/>
            <person name="Biteau N."/>
            <person name="Fitton-Ouhabi V."/>
            <person name="Dementhon K."/>
            <person name="Accoceberry I."/>
            <person name="Sherman D.J."/>
            <person name="Noel T."/>
        </authorList>
    </citation>
    <scope>NUCLEOTIDE SEQUENCE [LARGE SCALE GENOMIC DNA]</scope>
    <source>
        <strain evidence="5 6">CBS 6936</strain>
    </source>
</reference>
<dbReference type="Pfam" id="PF07690">
    <property type="entry name" value="MFS_1"/>
    <property type="match status" value="1"/>
</dbReference>
<feature type="transmembrane region" description="Helical" evidence="4">
    <location>
        <begin position="404"/>
        <end position="432"/>
    </location>
</feature>
<dbReference type="SUPFAM" id="SSF103473">
    <property type="entry name" value="MFS general substrate transporter"/>
    <property type="match status" value="1"/>
</dbReference>
<dbReference type="PANTHER" id="PTHR11360">
    <property type="entry name" value="MONOCARBOXYLATE TRANSPORTER"/>
    <property type="match status" value="1"/>
</dbReference>
<dbReference type="AlphaFoldDB" id="A0AA91Q1Y4"/>
<dbReference type="Gene3D" id="1.20.1250.20">
    <property type="entry name" value="MFS general substrate transporter like domains"/>
    <property type="match status" value="2"/>
</dbReference>
<feature type="transmembrane region" description="Helical" evidence="4">
    <location>
        <begin position="316"/>
        <end position="335"/>
    </location>
</feature>
<keyword evidence="4" id="KW-1133">Transmembrane helix</keyword>
<evidence type="ECO:0000256" key="4">
    <source>
        <dbReference type="SAM" id="Phobius"/>
    </source>
</evidence>
<dbReference type="GO" id="GO:0016020">
    <property type="term" value="C:membrane"/>
    <property type="evidence" value="ECO:0007669"/>
    <property type="project" value="UniProtKB-SubCell"/>
</dbReference>
<sequence length="537" mass="58479">MSTGAGRLSAGNAETKNTNFSDLTSTNVTNTYNANTADSNASIQTNNEHNNEHNGDPSLLAQSNEMPDSELSSPSDEYEVNMEEKSSGEKSCTAKSLEEQKPPQQLLDIPDGGYGWFIVLACFLINFNSWGANSGFSIYLSYYLNNGTFKGGDKYDYAVIGGMTFGVGLSFSPAINYIQGKIGLRTTIIIGNCFQFAALMLASFSRKLWQLYLTQGMLQAFGLAFVSLPALMLLPQWFKKKRAFASAIAAAGSGCGGIVYNLGMQKVLESRSVFWAMRCQAIICFGLLWFSIFLVRTRMEVKYTIFDAAVLKTMGFWLFCLYVVLCMFGYVIVLYDMANVTTSMGYSAYQGSIASAMVQVGSVFGRPIVGHFCDRFGAVTVSVVAYLLCGILVLGMWIPANNYATIIAFCVIMGSLMGSIFATVPAILSLLFGLRRVGVALCMSWVFLGFAGLASPVIGLTLKTGNHGYVSAGQYHHSAIFCGVSFIACSFTLLMIRGYLVSRHLMSDGNDADHGHLHMSVPIWGPIKNCLHKARHI</sequence>
<comment type="subcellular location">
    <subcellularLocation>
        <location evidence="1">Membrane</location>
        <topology evidence="1">Multi-pass membrane protein</topology>
    </subcellularLocation>
</comment>
<gene>
    <name evidence="5" type="ORF">A9F13_04g04004</name>
</gene>
<feature type="transmembrane region" description="Helical" evidence="4">
    <location>
        <begin position="275"/>
        <end position="295"/>
    </location>
</feature>
<feature type="compositionally biased region" description="Low complexity" evidence="3">
    <location>
        <begin position="24"/>
        <end position="36"/>
    </location>
</feature>
<dbReference type="PANTHER" id="PTHR11360:SF315">
    <property type="entry name" value="TRANSPORTER MCH2-RELATED"/>
    <property type="match status" value="1"/>
</dbReference>
<keyword evidence="4" id="KW-0472">Membrane</keyword>
<feature type="transmembrane region" description="Helical" evidence="4">
    <location>
        <begin position="376"/>
        <end position="398"/>
    </location>
</feature>
<dbReference type="EMBL" id="LYUB02000004">
    <property type="protein sequence ID" value="OVF09879.1"/>
    <property type="molecule type" value="Genomic_DNA"/>
</dbReference>
<protein>
    <submittedName>
        <fullName evidence="5">Transporter</fullName>
    </submittedName>
</protein>
<feature type="transmembrane region" description="Helical" evidence="4">
    <location>
        <begin position="439"/>
        <end position="458"/>
    </location>
</feature>
<name>A0AA91Q1Y4_CLALS</name>
<feature type="compositionally biased region" description="Polar residues" evidence="3">
    <location>
        <begin position="12"/>
        <end position="23"/>
    </location>
</feature>
<feature type="transmembrane region" description="Helical" evidence="4">
    <location>
        <begin position="478"/>
        <end position="496"/>
    </location>
</feature>
<dbReference type="InterPro" id="IPR050327">
    <property type="entry name" value="Proton-linked_MCT"/>
</dbReference>